<dbReference type="AlphaFoldDB" id="A0A813I0B9"/>
<reference evidence="2" key="1">
    <citation type="submission" date="2021-02" db="EMBL/GenBank/DDBJ databases">
        <authorList>
            <person name="Dougan E. K."/>
            <person name="Rhodes N."/>
            <person name="Thang M."/>
            <person name="Chan C."/>
        </authorList>
    </citation>
    <scope>NUCLEOTIDE SEQUENCE</scope>
</reference>
<evidence type="ECO:0000313" key="1">
    <source>
        <dbReference type="EMBL" id="CAE8596699.1"/>
    </source>
</evidence>
<dbReference type="EMBL" id="CAJNNV010008830">
    <property type="protein sequence ID" value="CAE8596699.1"/>
    <property type="molecule type" value="Genomic_DNA"/>
</dbReference>
<name>A0A813I0B9_POLGL</name>
<dbReference type="Proteomes" id="UP000654075">
    <property type="component" value="Unassembled WGS sequence"/>
</dbReference>
<evidence type="ECO:0000313" key="4">
    <source>
        <dbReference type="Proteomes" id="UP000654075"/>
    </source>
</evidence>
<dbReference type="EMBL" id="CAJNNW010002436">
    <property type="protein sequence ID" value="CAE8644251.1"/>
    <property type="molecule type" value="Genomic_DNA"/>
</dbReference>
<sequence>MESTGYDVQSDGELHGAVRSFSNLGMNADCSEKLRDLYAATANSSYKDWEQTEAASQNLLNILGITPSAQEAAFKQYLSHVLLAGHWDDAAKAAKERSDIQKPWVIVLSGANGIRKTTSMYQPWFQALLHESLTHSGQNPPAKEQLPTGHNSFFRQLDFMMGALANEYFRTLFQKAGNEDDLKLYVSGKKEIFNKCRVWAEIWLLMLTQTAQKERMNVIVETTGKDAAMLDYVNRFFPASDYHKLVIHFEITDLTLAETSIETRTRKELLTGKAASGADDVAGLISSIAGGSTFGVDELHGIQEGSRKVWQTIVRGDCPSVDDSWHKAEIIITAQPDQPWTAGVSSTSPQQHIFVRA</sequence>
<dbReference type="Proteomes" id="UP000626109">
    <property type="component" value="Unassembled WGS sequence"/>
</dbReference>
<evidence type="ECO:0000313" key="3">
    <source>
        <dbReference type="Proteomes" id="UP000626109"/>
    </source>
</evidence>
<evidence type="ECO:0000313" key="2">
    <source>
        <dbReference type="EMBL" id="CAE8644251.1"/>
    </source>
</evidence>
<gene>
    <name evidence="1" type="ORF">PGLA1383_LOCUS15160</name>
    <name evidence="2" type="ORF">PGLA2088_LOCUS2894</name>
</gene>
<protein>
    <submittedName>
        <fullName evidence="2">Uncharacterized protein</fullName>
    </submittedName>
</protein>
<comment type="caution">
    <text evidence="2">The sequence shown here is derived from an EMBL/GenBank/DDBJ whole genome shotgun (WGS) entry which is preliminary data.</text>
</comment>
<organism evidence="2 3">
    <name type="scientific">Polarella glacialis</name>
    <name type="common">Dinoflagellate</name>
    <dbReference type="NCBI Taxonomy" id="89957"/>
    <lineage>
        <taxon>Eukaryota</taxon>
        <taxon>Sar</taxon>
        <taxon>Alveolata</taxon>
        <taxon>Dinophyceae</taxon>
        <taxon>Suessiales</taxon>
        <taxon>Suessiaceae</taxon>
        <taxon>Polarella</taxon>
    </lineage>
</organism>
<keyword evidence="4" id="KW-1185">Reference proteome</keyword>
<accession>A0A813I0B9</accession>
<proteinExistence type="predicted"/>